<dbReference type="SUPFAM" id="SSF53328">
    <property type="entry name" value="Formyltransferase"/>
    <property type="match status" value="1"/>
</dbReference>
<reference evidence="4 5" key="1">
    <citation type="journal article" date="2016" name="Front. Microbiol.">
        <title>Fuerstia marisgermanicae gen. nov., sp. nov., an Unusual Member of the Phylum Planctomycetes from the German Wadden Sea.</title>
        <authorList>
            <person name="Kohn T."/>
            <person name="Heuer A."/>
            <person name="Jogler M."/>
            <person name="Vollmers J."/>
            <person name="Boedeker C."/>
            <person name="Bunk B."/>
            <person name="Rast P."/>
            <person name="Borchert D."/>
            <person name="Glockner I."/>
            <person name="Freese H.M."/>
            <person name="Klenk H.P."/>
            <person name="Overmann J."/>
            <person name="Kaster A.K."/>
            <person name="Rohde M."/>
            <person name="Wiegand S."/>
            <person name="Jogler C."/>
        </authorList>
    </citation>
    <scope>NUCLEOTIDE SEQUENCE [LARGE SCALE GENOMIC DNA]</scope>
    <source>
        <strain evidence="4 5">NH11</strain>
    </source>
</reference>
<dbReference type="SUPFAM" id="SSF50486">
    <property type="entry name" value="FMT C-terminal domain-like"/>
    <property type="match status" value="1"/>
</dbReference>
<dbReference type="EMBL" id="CP017641">
    <property type="protein sequence ID" value="APZ95074.1"/>
    <property type="molecule type" value="Genomic_DNA"/>
</dbReference>
<dbReference type="KEGG" id="fmr:Fuma_04726"/>
<feature type="region of interest" description="Disordered" evidence="1">
    <location>
        <begin position="185"/>
        <end position="206"/>
    </location>
</feature>
<sequence length="317" mass="34754">MRIGWVGVHSEGIPALAAVCAAEYDVVGMLTLRRDKAERRCGSADYETICEDYDIPLHEVDNINDESSVTLLKSWNCDLLVVLGWGQILGPDVLNTARVGAVGAHASLLPHNRGSAPVNWAIIRGEQQTGNSLIWLSEGVDTGELIDQRAFPITPYDTCSTIYDEVAASNRDMLLDLCFRLEAGERPGEPQPHSDEDALPRRRPKDGLIDWNRRSKDIYNMVRALTRPYPGAFADLNGQTYHVWNTAMLPLPAAVALPGTVLGSVCCPDSSACGQLVATKDGAILLLEVEDKHGQVLRGRELSEQNWTARTRLRDAA</sequence>
<dbReference type="PANTHER" id="PTHR11138:SF5">
    <property type="entry name" value="METHIONYL-TRNA FORMYLTRANSFERASE, MITOCHONDRIAL"/>
    <property type="match status" value="1"/>
</dbReference>
<dbReference type="CDD" id="cd08702">
    <property type="entry name" value="Arna_FMT_C"/>
    <property type="match status" value="1"/>
</dbReference>
<dbReference type="Gene3D" id="3.40.50.12230">
    <property type="match status" value="1"/>
</dbReference>
<evidence type="ECO:0000256" key="1">
    <source>
        <dbReference type="SAM" id="MobiDB-lite"/>
    </source>
</evidence>
<dbReference type="Proteomes" id="UP000187735">
    <property type="component" value="Chromosome"/>
</dbReference>
<evidence type="ECO:0000313" key="5">
    <source>
        <dbReference type="Proteomes" id="UP000187735"/>
    </source>
</evidence>
<dbReference type="InterPro" id="IPR005793">
    <property type="entry name" value="Formyl_trans_C"/>
</dbReference>
<keyword evidence="5" id="KW-1185">Reference proteome</keyword>
<accession>A0A1P8WLZ8</accession>
<evidence type="ECO:0000259" key="3">
    <source>
        <dbReference type="Pfam" id="PF02911"/>
    </source>
</evidence>
<gene>
    <name evidence="4" type="primary">arnA</name>
    <name evidence="4" type="ORF">Fuma_04726</name>
</gene>
<dbReference type="Pfam" id="PF02911">
    <property type="entry name" value="Formyl_trans_C"/>
    <property type="match status" value="1"/>
</dbReference>
<dbReference type="PANTHER" id="PTHR11138">
    <property type="entry name" value="METHIONYL-TRNA FORMYLTRANSFERASE"/>
    <property type="match status" value="1"/>
</dbReference>
<evidence type="ECO:0000259" key="2">
    <source>
        <dbReference type="Pfam" id="PF00551"/>
    </source>
</evidence>
<proteinExistence type="predicted"/>
<dbReference type="InterPro" id="IPR036477">
    <property type="entry name" value="Formyl_transf_N_sf"/>
</dbReference>
<evidence type="ECO:0000313" key="4">
    <source>
        <dbReference type="EMBL" id="APZ95074.1"/>
    </source>
</evidence>
<dbReference type="GO" id="GO:0005829">
    <property type="term" value="C:cytosol"/>
    <property type="evidence" value="ECO:0007669"/>
    <property type="project" value="TreeGrafter"/>
</dbReference>
<dbReference type="STRING" id="1891926.Fuma_04726"/>
<dbReference type="OrthoDB" id="9802815at2"/>
<protein>
    <submittedName>
        <fullName evidence="4">Bifunctional polymyxin resistance protein ArnA</fullName>
    </submittedName>
</protein>
<name>A0A1P8WLZ8_9PLAN</name>
<feature type="domain" description="Formyl transferase C-terminal" evidence="3">
    <location>
        <begin position="204"/>
        <end position="302"/>
    </location>
</feature>
<dbReference type="RefSeq" id="WP_077026290.1">
    <property type="nucleotide sequence ID" value="NZ_CP017641.1"/>
</dbReference>
<feature type="domain" description="Formyl transferase N-terminal" evidence="2">
    <location>
        <begin position="64"/>
        <end position="175"/>
    </location>
</feature>
<dbReference type="GO" id="GO:0004479">
    <property type="term" value="F:methionyl-tRNA formyltransferase activity"/>
    <property type="evidence" value="ECO:0007669"/>
    <property type="project" value="TreeGrafter"/>
</dbReference>
<dbReference type="AlphaFoldDB" id="A0A1P8WLZ8"/>
<dbReference type="InterPro" id="IPR011034">
    <property type="entry name" value="Formyl_transferase-like_C_sf"/>
</dbReference>
<dbReference type="Pfam" id="PF00551">
    <property type="entry name" value="Formyl_trans_N"/>
    <property type="match status" value="1"/>
</dbReference>
<organism evidence="4 5">
    <name type="scientific">Fuerstiella marisgermanici</name>
    <dbReference type="NCBI Taxonomy" id="1891926"/>
    <lineage>
        <taxon>Bacteria</taxon>
        <taxon>Pseudomonadati</taxon>
        <taxon>Planctomycetota</taxon>
        <taxon>Planctomycetia</taxon>
        <taxon>Planctomycetales</taxon>
        <taxon>Planctomycetaceae</taxon>
        <taxon>Fuerstiella</taxon>
    </lineage>
</organism>
<dbReference type="InterPro" id="IPR002376">
    <property type="entry name" value="Formyl_transf_N"/>
</dbReference>